<feature type="compositionally biased region" description="Low complexity" evidence="7">
    <location>
        <begin position="214"/>
        <end position="234"/>
    </location>
</feature>
<dbReference type="GO" id="GO:0045504">
    <property type="term" value="F:dynein heavy chain binding"/>
    <property type="evidence" value="ECO:0007669"/>
    <property type="project" value="TreeGrafter"/>
</dbReference>
<reference evidence="8 9" key="1">
    <citation type="submission" date="2016-11" db="EMBL/GenBank/DDBJ databases">
        <authorList>
            <person name="Jaros S."/>
            <person name="Januszkiewicz K."/>
            <person name="Wedrychowicz H."/>
        </authorList>
    </citation>
    <scope>NUCLEOTIDE SEQUENCE [LARGE SCALE GENOMIC DNA]</scope>
</reference>
<dbReference type="GO" id="GO:0005868">
    <property type="term" value="C:cytoplasmic dynein complex"/>
    <property type="evidence" value="ECO:0007669"/>
    <property type="project" value="TreeGrafter"/>
</dbReference>
<dbReference type="GO" id="GO:0010970">
    <property type="term" value="P:transport along microtubule"/>
    <property type="evidence" value="ECO:0007669"/>
    <property type="project" value="TreeGrafter"/>
</dbReference>
<evidence type="ECO:0000256" key="2">
    <source>
        <dbReference type="ARBA" id="ARBA00022490"/>
    </source>
</evidence>
<keyword evidence="9" id="KW-1185">Reference proteome</keyword>
<feature type="region of interest" description="Disordered" evidence="7">
    <location>
        <begin position="100"/>
        <end position="136"/>
    </location>
</feature>
<dbReference type="Pfam" id="PF00400">
    <property type="entry name" value="WD40"/>
    <property type="match status" value="3"/>
</dbReference>
<dbReference type="Proteomes" id="UP000249464">
    <property type="component" value="Unassembled WGS sequence"/>
</dbReference>
<dbReference type="FunFam" id="2.130.10.10:FF:001070">
    <property type="entry name" value="Dynein intermediate chain, cytosolic"/>
    <property type="match status" value="1"/>
</dbReference>
<gene>
    <name evidence="8" type="primary">BQ5605_C021g09340</name>
    <name evidence="8" type="ORF">BQ5605_C021G09340</name>
</gene>
<dbReference type="PROSITE" id="PS50294">
    <property type="entry name" value="WD_REPEATS_REGION"/>
    <property type="match status" value="1"/>
</dbReference>
<dbReference type="InterPro" id="IPR015943">
    <property type="entry name" value="WD40/YVTN_repeat-like_dom_sf"/>
</dbReference>
<dbReference type="PROSITE" id="PS50082">
    <property type="entry name" value="WD_REPEATS_2"/>
    <property type="match status" value="1"/>
</dbReference>
<evidence type="ECO:0000256" key="6">
    <source>
        <dbReference type="SAM" id="Coils"/>
    </source>
</evidence>
<evidence type="ECO:0000256" key="1">
    <source>
        <dbReference type="ARBA" id="ARBA00004496"/>
    </source>
</evidence>
<feature type="compositionally biased region" description="Low complexity" evidence="7">
    <location>
        <begin position="184"/>
        <end position="203"/>
    </location>
</feature>
<protein>
    <submittedName>
        <fullName evidence="8">BQ5605_C021g09340 protein</fullName>
    </submittedName>
</protein>
<feature type="coiled-coil region" evidence="6">
    <location>
        <begin position="300"/>
        <end position="331"/>
    </location>
</feature>
<name>A0A2X0MKC0_9BASI</name>
<dbReference type="InterPro" id="IPR036322">
    <property type="entry name" value="WD40_repeat_dom_sf"/>
</dbReference>
<dbReference type="STRING" id="796604.A0A2X0MKC0"/>
<dbReference type="PANTHER" id="PTHR12442:SF22">
    <property type="entry name" value="CYTOPLASMIC DYNEIN 1 INTERMEDIATE CHAIN-RELATED"/>
    <property type="match status" value="1"/>
</dbReference>
<evidence type="ECO:0000256" key="4">
    <source>
        <dbReference type="ARBA" id="ARBA00022737"/>
    </source>
</evidence>
<dbReference type="InterPro" id="IPR050687">
    <property type="entry name" value="Dynein_IC"/>
</dbReference>
<evidence type="ECO:0000256" key="3">
    <source>
        <dbReference type="ARBA" id="ARBA00022574"/>
    </source>
</evidence>
<keyword evidence="6" id="KW-0175">Coiled coil</keyword>
<organism evidence="8 9">
    <name type="scientific">Microbotryum silenes-dioicae</name>
    <dbReference type="NCBI Taxonomy" id="796604"/>
    <lineage>
        <taxon>Eukaryota</taxon>
        <taxon>Fungi</taxon>
        <taxon>Dikarya</taxon>
        <taxon>Basidiomycota</taxon>
        <taxon>Pucciniomycotina</taxon>
        <taxon>Microbotryomycetes</taxon>
        <taxon>Microbotryales</taxon>
        <taxon>Microbotryaceae</taxon>
        <taxon>Microbotryum</taxon>
    </lineage>
</organism>
<sequence length="797" mass="85853">MHVTLSDQPPARTINVARSARSPAESLQTRSIVPRSLIGGDRDARHARQLWCAFSQPSWPASPLSTWTNLPCSPLHPITMAERRKQEILDKKAKLAELKRAREERIQQSSTSSSRASASASPASTRPSSVALHERVHRSEEIDAILKSAGVVGPSLSSGFGTKSADASPKRGTGGSSVGAGEDSSSTPAPSSPGGPSIASALSDPTPTMEANEAAAPVAAPQPVAAPTTSTPPVVVVPPKVLYDKSIQTSQSTPLTRAAWTTTSTSTEPTLTPDPSSSHDHVDTSAAGRENADELRAHILRELEEERLSLEAQIAQEKRLAEQELRALRSKGLAPPELANVLGSGGFLEFLEESTKIVQRALSDSYDYLKDYSVNASQEGEEGDGAKVRLLGGWTDDKVVRGRSITAVDWSPKFPELFVASYNKTSLTVNEPDGIVCVWNLHLRERPEYVFHAQSDVLSVCFSPFQPNLIIGGTYSGQILLWDTRSKHPYAVFKTPLSAAGHTHPVYSLSIVGTQHAHNLISASTDGTVCAWTLDLLARPHETLTLTHPSHTKTEEVSITALAFPSADAASFCVGTEEGNIYTAQRYDRAGSKAGLVMTEVYKGHSGPVTSLEFHPPTGSVDLSDLFLSSGVDWTVKLWRLTNPNATASSTSTSHKTNPSSTSTTSSNTNSNLVPKQPTGSTLIRPLFSFEDSTDYLFDVKWHPHHPSIFATVDGSGKFDLWNLNIDAEVPLVSTVVGDKGLNRLCWDKEGKKVALGGAEGKVWVYEVHQDLVTPRENEWELMRKTCNTALSLGLGM</sequence>
<dbReference type="SMART" id="SM00320">
    <property type="entry name" value="WD40"/>
    <property type="match status" value="6"/>
</dbReference>
<evidence type="ECO:0000256" key="5">
    <source>
        <dbReference type="PROSITE-ProRule" id="PRU00221"/>
    </source>
</evidence>
<accession>A0A2X0MKC0</accession>
<evidence type="ECO:0000313" key="9">
    <source>
        <dbReference type="Proteomes" id="UP000249464"/>
    </source>
</evidence>
<keyword evidence="4" id="KW-0677">Repeat</keyword>
<dbReference type="EMBL" id="FQNC01000083">
    <property type="protein sequence ID" value="SGZ21181.1"/>
    <property type="molecule type" value="Genomic_DNA"/>
</dbReference>
<dbReference type="PANTHER" id="PTHR12442">
    <property type="entry name" value="DYNEIN INTERMEDIATE CHAIN"/>
    <property type="match status" value="1"/>
</dbReference>
<dbReference type="GO" id="GO:0005737">
    <property type="term" value="C:cytoplasm"/>
    <property type="evidence" value="ECO:0007669"/>
    <property type="project" value="UniProtKB-SubCell"/>
</dbReference>
<dbReference type="Gene3D" id="2.130.10.10">
    <property type="entry name" value="YVTN repeat-like/Quinoprotein amine dehydrogenase"/>
    <property type="match status" value="2"/>
</dbReference>
<feature type="region of interest" description="Disordered" evidence="7">
    <location>
        <begin position="248"/>
        <end position="289"/>
    </location>
</feature>
<dbReference type="SUPFAM" id="SSF50978">
    <property type="entry name" value="WD40 repeat-like"/>
    <property type="match status" value="1"/>
</dbReference>
<feature type="compositionally biased region" description="Low complexity" evidence="7">
    <location>
        <begin position="109"/>
        <end position="129"/>
    </location>
</feature>
<feature type="compositionally biased region" description="Low complexity" evidence="7">
    <location>
        <begin position="647"/>
        <end position="672"/>
    </location>
</feature>
<dbReference type="GO" id="GO:0045503">
    <property type="term" value="F:dynein light chain binding"/>
    <property type="evidence" value="ECO:0007669"/>
    <property type="project" value="TreeGrafter"/>
</dbReference>
<dbReference type="InterPro" id="IPR001680">
    <property type="entry name" value="WD40_rpt"/>
</dbReference>
<keyword evidence="3 5" id="KW-0853">WD repeat</keyword>
<feature type="compositionally biased region" description="Low complexity" evidence="7">
    <location>
        <begin position="252"/>
        <end position="276"/>
    </location>
</feature>
<keyword evidence="2" id="KW-0963">Cytoplasm</keyword>
<evidence type="ECO:0000313" key="8">
    <source>
        <dbReference type="EMBL" id="SGZ21181.1"/>
    </source>
</evidence>
<comment type="subcellular location">
    <subcellularLocation>
        <location evidence="1">Cytoplasm</location>
    </subcellularLocation>
</comment>
<feature type="region of interest" description="Disordered" evidence="7">
    <location>
        <begin position="159"/>
        <end position="234"/>
    </location>
</feature>
<dbReference type="AlphaFoldDB" id="A0A2X0MKC0"/>
<feature type="repeat" description="WD" evidence="5">
    <location>
        <begin position="602"/>
        <end position="649"/>
    </location>
</feature>
<feature type="region of interest" description="Disordered" evidence="7">
    <location>
        <begin position="647"/>
        <end position="678"/>
    </location>
</feature>
<proteinExistence type="predicted"/>
<evidence type="ECO:0000256" key="7">
    <source>
        <dbReference type="SAM" id="MobiDB-lite"/>
    </source>
</evidence>